<evidence type="ECO:0000313" key="3">
    <source>
        <dbReference type="Proteomes" id="UP000073492"/>
    </source>
</evidence>
<reference evidence="2 3" key="1">
    <citation type="submission" date="2015-07" db="EMBL/GenBank/DDBJ databases">
        <title>Comparative genomics of the Sigatoka disease complex on banana suggests a link between parallel evolutionary changes in Pseudocercospora fijiensis and Pseudocercospora eumusae and increased virulence on the banana host.</title>
        <authorList>
            <person name="Chang T.-C."/>
            <person name="Salvucci A."/>
            <person name="Crous P.W."/>
            <person name="Stergiopoulos I."/>
        </authorList>
    </citation>
    <scope>NUCLEOTIDE SEQUENCE [LARGE SCALE GENOMIC DNA]</scope>
    <source>
        <strain evidence="2 3">CBS 116634</strain>
    </source>
</reference>
<dbReference type="Proteomes" id="UP000073492">
    <property type="component" value="Unassembled WGS sequence"/>
</dbReference>
<accession>A0A139I4L6</accession>
<evidence type="ECO:0000256" key="1">
    <source>
        <dbReference type="SAM" id="MobiDB-lite"/>
    </source>
</evidence>
<dbReference type="AlphaFoldDB" id="A0A139I4L6"/>
<protein>
    <submittedName>
        <fullName evidence="2">Uncharacterized protein</fullName>
    </submittedName>
</protein>
<sequence length="133" mass="14521">MDIVPSLRLGKGGLATRDRITDRALAWAAICYAHTSPLDCDDKAFRLDVESPYGLHWSTSSSIQAVTVTAAINRAADNTPAAYGQRRWLRLGPSDAQRPSDKRSTPSATKGTAYCTAREQWDPPLPLPPRRSA</sequence>
<organism evidence="2 3">
    <name type="scientific">Pseudocercospora musae</name>
    <dbReference type="NCBI Taxonomy" id="113226"/>
    <lineage>
        <taxon>Eukaryota</taxon>
        <taxon>Fungi</taxon>
        <taxon>Dikarya</taxon>
        <taxon>Ascomycota</taxon>
        <taxon>Pezizomycotina</taxon>
        <taxon>Dothideomycetes</taxon>
        <taxon>Dothideomycetidae</taxon>
        <taxon>Mycosphaerellales</taxon>
        <taxon>Mycosphaerellaceae</taxon>
        <taxon>Pseudocercospora</taxon>
    </lineage>
</organism>
<feature type="compositionally biased region" description="Pro residues" evidence="1">
    <location>
        <begin position="123"/>
        <end position="133"/>
    </location>
</feature>
<name>A0A139I4L6_9PEZI</name>
<comment type="caution">
    <text evidence="2">The sequence shown here is derived from an EMBL/GenBank/DDBJ whole genome shotgun (WGS) entry which is preliminary data.</text>
</comment>
<proteinExistence type="predicted"/>
<gene>
    <name evidence="2" type="ORF">AC579_3012</name>
</gene>
<feature type="region of interest" description="Disordered" evidence="1">
    <location>
        <begin position="83"/>
        <end position="133"/>
    </location>
</feature>
<evidence type="ECO:0000313" key="2">
    <source>
        <dbReference type="EMBL" id="KXT09647.1"/>
    </source>
</evidence>
<dbReference type="EMBL" id="LFZO01000317">
    <property type="protein sequence ID" value="KXT09647.1"/>
    <property type="molecule type" value="Genomic_DNA"/>
</dbReference>
<keyword evidence="3" id="KW-1185">Reference proteome</keyword>